<dbReference type="GO" id="GO:0052170">
    <property type="term" value="P:symbiont-mediated suppression of host innate immune response"/>
    <property type="evidence" value="ECO:0007669"/>
    <property type="project" value="UniProtKB-KW"/>
</dbReference>
<keyword evidence="11 18" id="KW-0238">DNA-binding</keyword>
<dbReference type="GO" id="GO:0008270">
    <property type="term" value="F:zinc ion binding"/>
    <property type="evidence" value="ECO:0007669"/>
    <property type="project" value="UniProtKB-KW"/>
</dbReference>
<evidence type="ECO:0000256" key="19">
    <source>
        <dbReference type="PIRNR" id="PIRNR003407"/>
    </source>
</evidence>
<dbReference type="GO" id="GO:0003700">
    <property type="term" value="F:DNA-binding transcription factor activity"/>
    <property type="evidence" value="ECO:0007669"/>
    <property type="project" value="UniProtKB-UniRule"/>
</dbReference>
<sequence length="88" mass="10037">MIGKQATLQEIVLQEQPEPVSLNCHESLDEEELNTLPYKIDLHCLFCLRVLRIAVHCTSGGIRALQTLLLQDLHVVCTKCAKDRRYYG</sequence>
<comment type="subcellular location">
    <subcellularLocation>
        <location evidence="18">Host cytoplasm</location>
    </subcellularLocation>
    <subcellularLocation>
        <location evidence="18">Host nucleus</location>
    </subcellularLocation>
    <text evidence="18">Predominantly found in the host nucleus.</text>
</comment>
<dbReference type="GO" id="GO:0039502">
    <property type="term" value="P:symbiont-mediated suppression of host type I interferon-mediated signaling pathway"/>
    <property type="evidence" value="ECO:0007669"/>
    <property type="project" value="UniProtKB-UniRule"/>
</dbReference>
<comment type="similarity">
    <text evidence="18 19">Belongs to the papillomaviridae E7 protein family.</text>
</comment>
<evidence type="ECO:0000256" key="14">
    <source>
        <dbReference type="ARBA" id="ARBA00023200"/>
    </source>
</evidence>
<dbReference type="GO" id="GO:0003677">
    <property type="term" value="F:DNA binding"/>
    <property type="evidence" value="ECO:0007669"/>
    <property type="project" value="UniProtKB-UniRule"/>
</dbReference>
<reference evidence="20" key="1">
    <citation type="journal article" date="2024" name="Microbiome">
        <title>Substantial viral diversity in bats and rodents from East Africa: insights into evolution, recombination, and cocirculation.</title>
        <authorList>
            <person name="Wang D."/>
            <person name="Yang X."/>
            <person name="Ren Z."/>
            <person name="Hu B."/>
            <person name="Zhao H."/>
            <person name="Yang K."/>
            <person name="Shi P."/>
            <person name="Zhang Z."/>
            <person name="Feng Q."/>
            <person name="Nawenja C.V."/>
            <person name="Obanda V."/>
            <person name="Robert K."/>
            <person name="Nalikka B."/>
            <person name="Waruhiu C.N."/>
            <person name="Ochola G.O."/>
            <person name="Onyuok S.O."/>
            <person name="Ochieng H."/>
            <person name="Li B."/>
            <person name="Zhu Y."/>
            <person name="Si H."/>
            <person name="Yin J."/>
            <person name="Kristiansen K."/>
            <person name="Jin X."/>
            <person name="Xu X."/>
            <person name="Xiao M."/>
            <person name="Agwanda B."/>
            <person name="Ommeh S."/>
            <person name="Li J."/>
            <person name="Shi Z.L."/>
        </authorList>
    </citation>
    <scope>NUCLEOTIDE SEQUENCE</scope>
    <source>
        <strain evidence="20">11A/Kenya/BAT1213/2015</strain>
    </source>
</reference>
<keyword evidence="10 18" id="KW-0805">Transcription regulation</keyword>
<dbReference type="GO" id="GO:0006351">
    <property type="term" value="P:DNA-templated transcription"/>
    <property type="evidence" value="ECO:0007669"/>
    <property type="project" value="UniProtKB-UniRule"/>
</dbReference>
<comment type="function">
    <text evidence="19">E7 protein has both transforming and trans-activating activities.</text>
</comment>
<evidence type="ECO:0000256" key="12">
    <source>
        <dbReference type="ARBA" id="ARBA00023159"/>
    </source>
</evidence>
<evidence type="ECO:0000256" key="4">
    <source>
        <dbReference type="ARBA" id="ARBA00022581"/>
    </source>
</evidence>
<comment type="domain">
    <text evidence="18">The E7 terminal domain is an intrinsically disordered domain, whose flexibility and conformational transitions confer target adaptability to the oncoprotein. It allows adaptation to a variety of protein targets and exposes the PEST degradation sequence that regulates its turnover in the cell.</text>
</comment>
<reference evidence="20" key="2">
    <citation type="submission" date="2024-02" db="EMBL/GenBank/DDBJ databases">
        <authorList>
            <person name="Hu B."/>
        </authorList>
    </citation>
    <scope>NUCLEOTIDE SEQUENCE</scope>
    <source>
        <strain evidence="20">11A/Kenya/BAT1213/2015</strain>
    </source>
</reference>
<dbReference type="InterPro" id="IPR000148">
    <property type="entry name" value="Papilloma_E7"/>
</dbReference>
<evidence type="ECO:0000313" key="20">
    <source>
        <dbReference type="EMBL" id="XBH24088.1"/>
    </source>
</evidence>
<evidence type="ECO:0000256" key="3">
    <source>
        <dbReference type="ARBA" id="ARBA00022562"/>
    </source>
</evidence>
<evidence type="ECO:0000256" key="18">
    <source>
        <dbReference type="HAMAP-Rule" id="MF_04004"/>
    </source>
</evidence>
<dbReference type="GO" id="GO:0039645">
    <property type="term" value="P:symbiont-mediated perturbation of host cell cycle G1/S transition checkpoint"/>
    <property type="evidence" value="ECO:0007669"/>
    <property type="project" value="UniProtKB-UniRule"/>
</dbReference>
<keyword evidence="15" id="KW-0922">Interferon antiviral system evasion</keyword>
<dbReference type="Pfam" id="PF00527">
    <property type="entry name" value="E7"/>
    <property type="match status" value="1"/>
</dbReference>
<evidence type="ECO:0000256" key="13">
    <source>
        <dbReference type="ARBA" id="ARBA00023163"/>
    </source>
</evidence>
<feature type="short sequence motif" description="LXCXE motif; interaction with host RB1 and TMEM173/STING" evidence="18">
    <location>
        <begin position="22"/>
        <end position="26"/>
    </location>
</feature>
<keyword evidence="16 18" id="KW-0899">Viral immunoevasion</keyword>
<dbReference type="HAMAP" id="MF_04004">
    <property type="entry name" value="PPV_E7"/>
    <property type="match status" value="1"/>
</dbReference>
<dbReference type="PIRSF" id="PIRSF003407">
    <property type="entry name" value="Papvi_E7"/>
    <property type="match status" value="1"/>
</dbReference>
<keyword evidence="8 18" id="KW-1114">Inhibition of host interferon signaling pathway by virus</keyword>
<evidence type="ECO:0000256" key="5">
    <source>
        <dbReference type="ARBA" id="ARBA00022632"/>
    </source>
</evidence>
<keyword evidence="3 18" id="KW-1048">Host nucleus</keyword>
<accession>A0AAU7E2C1</accession>
<keyword evidence="9 18" id="KW-0862">Zinc</keyword>
<evidence type="ECO:0000256" key="16">
    <source>
        <dbReference type="ARBA" id="ARBA00023280"/>
    </source>
</evidence>
<keyword evidence="4 18" id="KW-0945">Host-virus interaction</keyword>
<evidence type="ECO:0000256" key="8">
    <source>
        <dbReference type="ARBA" id="ARBA00022830"/>
    </source>
</evidence>
<evidence type="ECO:0000256" key="10">
    <source>
        <dbReference type="ARBA" id="ARBA00023015"/>
    </source>
</evidence>
<dbReference type="Gene3D" id="3.30.160.330">
    <property type="match status" value="1"/>
</dbReference>
<name>A0AAU7E2C1_9PAPI</name>
<evidence type="ECO:0000256" key="11">
    <source>
        <dbReference type="ARBA" id="ARBA00023125"/>
    </source>
</evidence>
<evidence type="ECO:0000256" key="9">
    <source>
        <dbReference type="ARBA" id="ARBA00022833"/>
    </source>
</evidence>
<dbReference type="GO" id="GO:0042025">
    <property type="term" value="C:host cell nucleus"/>
    <property type="evidence" value="ECO:0007669"/>
    <property type="project" value="UniProtKB-SubCell"/>
</dbReference>
<proteinExistence type="inferred from homology"/>
<comment type="caution">
    <text evidence="18">Lacks conserved residue(s) required for the propagation of feature annotation.</text>
</comment>
<evidence type="ECO:0000256" key="1">
    <source>
        <dbReference type="ARBA" id="ARBA00022504"/>
    </source>
</evidence>
<comment type="PTM">
    <text evidence="18">Highly phosphorylated.</text>
</comment>
<feature type="short sequence motif" description="Nuclear export signal" evidence="18">
    <location>
        <begin position="62"/>
        <end position="70"/>
    </location>
</feature>
<keyword evidence="12 18" id="KW-0010">Activator</keyword>
<comment type="function">
    <text evidence="18">Plays a role in viral genome replication by driving entry of quiescent cells into the cell cycle. Stimulation of progression from G1 to S phase allows the virus to efficiently use the cellular DNA replicating machinery to achieve viral genome replication. E7 protein has both transforming and trans-activating activities. Induces the disassembly of the E2F1 transcription factor from RB1, with subsequent transcriptional activation of E2F1-regulated S-phase genes. Interferes with host histone deacetylation mediated by HDAC1 and HDAC2, leading to transcription activation. Plays also a role in the inhibition of both antiviral and antiproliferative functions of host interferon alpha. Interaction with host TMEM173/STING impairs the ability of TMEM173/STING to sense cytosolic DNA and promote the production of type I interferon (IFN-alpha and IFN-beta).</text>
</comment>
<evidence type="ECO:0000256" key="17">
    <source>
        <dbReference type="ARBA" id="ARBA00023309"/>
    </source>
</evidence>
<evidence type="ECO:0000256" key="7">
    <source>
        <dbReference type="ARBA" id="ARBA00022771"/>
    </source>
</evidence>
<evidence type="ECO:0000256" key="2">
    <source>
        <dbReference type="ARBA" id="ARBA00022518"/>
    </source>
</evidence>
<keyword evidence="7 18" id="KW-0863">Zinc-finger</keyword>
<keyword evidence="5 18" id="KW-1090">Inhibition of host innate immune response by virus</keyword>
<keyword evidence="13 18" id="KW-0804">Transcription</keyword>
<dbReference type="GO" id="GO:0019904">
    <property type="term" value="F:protein domain specific binding"/>
    <property type="evidence" value="ECO:0007669"/>
    <property type="project" value="UniProtKB-UniRule"/>
</dbReference>
<evidence type="ECO:0000256" key="15">
    <source>
        <dbReference type="ARBA" id="ARBA00023258"/>
    </source>
</evidence>
<keyword evidence="2 18" id="KW-0244">Early protein</keyword>
<comment type="subunit">
    <text evidence="18">Homodimer. Homooligomer. Interacts with host RB1; this interaction induces dissociation of RB1-E2F1 complex thereby disrupting RB1 activity. Interacts with host EP300; this interaction represses EP300 transcriptional activity. Interacts with protein E2; this interaction inhibits E7 oncogenic activity. Interacts with host TMEM173/STING; this interaction impairs the ability of TMEM173/STING to sense cytosolic DNA and promote the production of type I interferon (IFN-alpha and IFN-beta).</text>
</comment>
<feature type="zinc finger region" evidence="18">
    <location>
        <begin position="44"/>
        <end position="80"/>
    </location>
</feature>
<evidence type="ECO:0000256" key="6">
    <source>
        <dbReference type="ARBA" id="ARBA00022723"/>
    </source>
</evidence>
<dbReference type="EMBL" id="PP711985">
    <property type="protein sequence ID" value="XBH24088.1"/>
    <property type="molecule type" value="Genomic_DNA"/>
</dbReference>
<protein>
    <recommendedName>
        <fullName evidence="18 19">Protein E7</fullName>
    </recommendedName>
</protein>
<keyword evidence="6 18" id="KW-0479">Metal-binding</keyword>
<gene>
    <name evidence="18" type="primary">E7</name>
</gene>
<dbReference type="SUPFAM" id="SSF161234">
    <property type="entry name" value="E7 C-terminal domain-like"/>
    <property type="match status" value="1"/>
</dbReference>
<organism evidence="20">
    <name type="scientific">Mops bat papillomavirus</name>
    <dbReference type="NCBI Taxonomy" id="3141892"/>
    <lineage>
        <taxon>Viruses</taxon>
        <taxon>Monodnaviria</taxon>
        <taxon>Shotokuvirae</taxon>
        <taxon>Cossaviricota</taxon>
        <taxon>Papovaviricetes</taxon>
        <taxon>Zurhausenvirales</taxon>
        <taxon>Papillomaviridae</taxon>
    </lineage>
</organism>
<keyword evidence="17 18" id="KW-1078">G1/S host cell cycle checkpoint dysregulation by virus</keyword>
<dbReference type="GO" id="GO:0030430">
    <property type="term" value="C:host cell cytoplasm"/>
    <property type="evidence" value="ECO:0007669"/>
    <property type="project" value="UniProtKB-SubCell"/>
</dbReference>
<keyword evidence="1 18" id="KW-1121">Modulation of host cell cycle by virus</keyword>
<keyword evidence="14 18" id="KW-1035">Host cytoplasm</keyword>